<dbReference type="GO" id="GO:0044547">
    <property type="term" value="F:DNA topoisomerase binding"/>
    <property type="evidence" value="ECO:0007669"/>
    <property type="project" value="TreeGrafter"/>
</dbReference>
<proteinExistence type="predicted"/>
<reference evidence="3" key="1">
    <citation type="submission" date="2021-02" db="EMBL/GenBank/DDBJ databases">
        <authorList>
            <person name="Nowell W R."/>
        </authorList>
    </citation>
    <scope>NUCLEOTIDE SEQUENCE</scope>
</reference>
<dbReference type="GO" id="GO:0044774">
    <property type="term" value="P:mitotic DNA integrity checkpoint signaling"/>
    <property type="evidence" value="ECO:0007669"/>
    <property type="project" value="TreeGrafter"/>
</dbReference>
<evidence type="ECO:0000256" key="1">
    <source>
        <dbReference type="SAM" id="Phobius"/>
    </source>
</evidence>
<evidence type="ECO:0000313" key="4">
    <source>
        <dbReference type="Proteomes" id="UP000663828"/>
    </source>
</evidence>
<dbReference type="GO" id="GO:0003690">
    <property type="term" value="F:double-stranded DNA binding"/>
    <property type="evidence" value="ECO:0007669"/>
    <property type="project" value="TreeGrafter"/>
</dbReference>
<dbReference type="GO" id="GO:0035861">
    <property type="term" value="C:site of double-strand break"/>
    <property type="evidence" value="ECO:0007669"/>
    <property type="project" value="TreeGrafter"/>
</dbReference>
<organism evidence="3 4">
    <name type="scientific">Adineta ricciae</name>
    <name type="common">Rotifer</name>
    <dbReference type="NCBI Taxonomy" id="249248"/>
    <lineage>
        <taxon>Eukaryota</taxon>
        <taxon>Metazoa</taxon>
        <taxon>Spiralia</taxon>
        <taxon>Gnathifera</taxon>
        <taxon>Rotifera</taxon>
        <taxon>Eurotatoria</taxon>
        <taxon>Bdelloidea</taxon>
        <taxon>Adinetida</taxon>
        <taxon>Adinetidae</taxon>
        <taxon>Adineta</taxon>
    </lineage>
</organism>
<evidence type="ECO:0000259" key="2">
    <source>
        <dbReference type="Pfam" id="PF17906"/>
    </source>
</evidence>
<dbReference type="GO" id="GO:0005634">
    <property type="term" value="C:nucleus"/>
    <property type="evidence" value="ECO:0007669"/>
    <property type="project" value="TreeGrafter"/>
</dbReference>
<dbReference type="GO" id="GO:0031297">
    <property type="term" value="P:replication fork processing"/>
    <property type="evidence" value="ECO:0007669"/>
    <property type="project" value="TreeGrafter"/>
</dbReference>
<dbReference type="Pfam" id="PF17906">
    <property type="entry name" value="HTH_48"/>
    <property type="match status" value="1"/>
</dbReference>
<feature type="transmembrane region" description="Helical" evidence="1">
    <location>
        <begin position="901"/>
        <end position="918"/>
    </location>
</feature>
<feature type="transmembrane region" description="Helical" evidence="1">
    <location>
        <begin position="485"/>
        <end position="503"/>
    </location>
</feature>
<keyword evidence="1" id="KW-1133">Transmembrane helix</keyword>
<feature type="transmembrane region" description="Helical" evidence="1">
    <location>
        <begin position="828"/>
        <end position="849"/>
    </location>
</feature>
<feature type="transmembrane region" description="Helical" evidence="1">
    <location>
        <begin position="1337"/>
        <end position="1358"/>
    </location>
</feature>
<protein>
    <recommendedName>
        <fullName evidence="2">Mos1 transposase HTH domain-containing protein</fullName>
    </recommendedName>
</protein>
<dbReference type="GO" id="GO:0003697">
    <property type="term" value="F:single-stranded DNA binding"/>
    <property type="evidence" value="ECO:0007669"/>
    <property type="project" value="TreeGrafter"/>
</dbReference>
<sequence>MIKYQRLRQYILDQNVYSTETDDQHTVKTEILATRLYLILLILILYAYAFYEASVTHLITVIISKPTIEQYEELIRQYPDTLQCPCEQISISYKEFLHISSVYHQICSSDFVSQRWMDYLLYENISYYYQRDFRRSASGQFQLLRTFCEQAQDTIDYSLIQFYSNQFLTKELITMETFDIQVNSLVNLFRRTTSTSFLDVLNTIRSIFLRQLFLSGMGASLELTCYVQNSICFPAISVVTYKSDISTTELSCSCTESSICKLSEGFYITSETYIFTSNWFNPTVGGETIRTFNRTFALPGMLIGCVPSESLLYSTGECLFDDSCLNLIGNHIDYTPTNISSFSKLNQSVSTPNTTYETLINNLFVEQWITNQSFDAYFSQCQPVHCQYTNEVGQSLGVTLTSIISLYGGLRVILSSVILFIANFALKKCQHRRTNNEKTSTNGSAKTSCSQLIRKGWDLIKKVNLFDSATNDEHLKRNEILSSQVYCMVLPIVLLTFGIYLSLEKQTRLITIDNPTQTQYEQLQNSSVNDLHCPCNDISIKYVNFLSFQPRYHQICSSVFTSQLWSGSTYWKDTSNYRVDDFRQMSSIFFEYISIVCDVANELVTHSLTVFEQNEYLTSEVVSPDIFKSDIMSLAELFATTTQQSFLLRINLIRRITSANQFINQLRTNTIFTLATVDRNHNSAGCHSMIRSFQGCSCATNPLCKHQLPLYGNSKVYNIPGIYQACLFLDTVLLSTSECFFSQDCINMLKSFMKPESEIYKKLKSLNSSISSQYQSNTTMEDIVNNLFIEEWNPLYFYNQYYAQCQPSFCSYTREEKLSFIDIITKLISIYGGLSLILKIFLPLLINTIRRKSQETKKVPFSIRIQQALSTIKTKLINLNLFRTKTTNTSTIKKQLYTTRFYLAISMITFAILLSYVLTNEKSINVKVELNNLNEYNVLLSKYSTTLNCPCSDISITYDQFIKMSPSYHQICSSDFVTQQWIEFLYTENRTYEKSFYAVASAQFQILSSLCKQVQETVNNSLVLFYATKLTSDQLISSNLFQIQVETIVNTFRTSAPQTFKRTLVMLSSFIHGNAFITPYETNWKYLILNTYDKAPIYANPQRYGGSCSCGTSSKCTEKVQLNTNSNSTLNGMLIGCYIHETLLQSTLECLYDQECLDLIRNSFRKQTSSDDDFRILNSTLLTNHSFGISETVQEMVDRLFVNEWTLNYSIYIRQPLYALVEINASQAETILDGLRPRLITIPLIKKQFTVPIRQLFGHLLDRVQNAKRITQVIQVTRTQLPIVPALAIVPSKFRQVPCRRNRPYHNNLGTTYKAQELTMNKIVVDLQVPLQTLQVAYVPISILLVFGIGISLVLTVLSGTGTCLMDVDLELDMKISRRKLRVLLLHEFRLGHNATEAAHNICSTMGNDVLSIRTAQHWFNRVENGNLELDDLPRSGRPLELGVDLLKQLIEQDPRLTHGKRCKHGVWIPHELSPQQLQCRVDACMDLMSSHRNYQWPRDLITGDEKRVLYVNYTDRRQWLSRG</sequence>
<dbReference type="PANTHER" id="PTHR46060:SF2">
    <property type="entry name" value="HISTONE-LYSINE N-METHYLTRANSFERASE SETMAR"/>
    <property type="match status" value="1"/>
</dbReference>
<feature type="transmembrane region" description="Helical" evidence="1">
    <location>
        <begin position="404"/>
        <end position="426"/>
    </location>
</feature>
<dbReference type="GO" id="GO:0000014">
    <property type="term" value="F:single-stranded DNA endodeoxyribonuclease activity"/>
    <property type="evidence" value="ECO:0007669"/>
    <property type="project" value="TreeGrafter"/>
</dbReference>
<keyword evidence="1" id="KW-0812">Transmembrane</keyword>
<dbReference type="Gene3D" id="1.10.10.1450">
    <property type="match status" value="1"/>
</dbReference>
<dbReference type="InterPro" id="IPR052709">
    <property type="entry name" value="Transposase-MT_Hybrid"/>
</dbReference>
<gene>
    <name evidence="3" type="ORF">XAT740_LOCUS26012</name>
</gene>
<dbReference type="Proteomes" id="UP000663828">
    <property type="component" value="Unassembled WGS sequence"/>
</dbReference>
<dbReference type="InterPro" id="IPR041426">
    <property type="entry name" value="Mos1_HTH"/>
</dbReference>
<dbReference type="GO" id="GO:0000793">
    <property type="term" value="C:condensed chromosome"/>
    <property type="evidence" value="ECO:0007669"/>
    <property type="project" value="TreeGrafter"/>
</dbReference>
<name>A0A814ZPK3_ADIRI</name>
<dbReference type="InterPro" id="IPR036397">
    <property type="entry name" value="RNaseH_sf"/>
</dbReference>
<dbReference type="GO" id="GO:0000729">
    <property type="term" value="P:DNA double-strand break processing"/>
    <property type="evidence" value="ECO:0007669"/>
    <property type="project" value="TreeGrafter"/>
</dbReference>
<keyword evidence="4" id="KW-1185">Reference proteome</keyword>
<dbReference type="GO" id="GO:0042800">
    <property type="term" value="F:histone H3K4 methyltransferase activity"/>
    <property type="evidence" value="ECO:0007669"/>
    <property type="project" value="TreeGrafter"/>
</dbReference>
<dbReference type="PANTHER" id="PTHR46060">
    <property type="entry name" value="MARINER MOS1 TRANSPOSASE-LIKE PROTEIN"/>
    <property type="match status" value="1"/>
</dbReference>
<accession>A0A814ZPK3</accession>
<comment type="caution">
    <text evidence="3">The sequence shown here is derived from an EMBL/GenBank/DDBJ whole genome shotgun (WGS) entry which is preliminary data.</text>
</comment>
<evidence type="ECO:0000313" key="3">
    <source>
        <dbReference type="EMBL" id="CAF1246328.1"/>
    </source>
</evidence>
<dbReference type="Gene3D" id="3.30.420.10">
    <property type="entry name" value="Ribonuclease H-like superfamily/Ribonuclease H"/>
    <property type="match status" value="1"/>
</dbReference>
<dbReference type="GO" id="GO:0006303">
    <property type="term" value="P:double-strand break repair via nonhomologous end joining"/>
    <property type="evidence" value="ECO:0007669"/>
    <property type="project" value="TreeGrafter"/>
</dbReference>
<dbReference type="GO" id="GO:0015074">
    <property type="term" value="P:DNA integration"/>
    <property type="evidence" value="ECO:0007669"/>
    <property type="project" value="TreeGrafter"/>
</dbReference>
<keyword evidence="1" id="KW-0472">Membrane</keyword>
<feature type="domain" description="Mos1 transposase HTH" evidence="2">
    <location>
        <begin position="1378"/>
        <end position="1427"/>
    </location>
</feature>
<dbReference type="EMBL" id="CAJNOR010002089">
    <property type="protein sequence ID" value="CAF1246328.1"/>
    <property type="molecule type" value="Genomic_DNA"/>
</dbReference>
<dbReference type="GO" id="GO:0046975">
    <property type="term" value="F:histone H3K36 methyltransferase activity"/>
    <property type="evidence" value="ECO:0007669"/>
    <property type="project" value="TreeGrafter"/>
</dbReference>
<feature type="transmembrane region" description="Helical" evidence="1">
    <location>
        <begin position="32"/>
        <end position="51"/>
    </location>
</feature>